<dbReference type="GO" id="GO:0016705">
    <property type="term" value="F:oxidoreductase activity, acting on paired donors, with incorporation or reduction of molecular oxygen"/>
    <property type="evidence" value="ECO:0007669"/>
    <property type="project" value="InterPro"/>
</dbReference>
<dbReference type="InterPro" id="IPR045054">
    <property type="entry name" value="P4HA-like"/>
</dbReference>
<dbReference type="GO" id="GO:0051213">
    <property type="term" value="F:dioxygenase activity"/>
    <property type="evidence" value="ECO:0007669"/>
    <property type="project" value="UniProtKB-KW"/>
</dbReference>
<evidence type="ECO:0000313" key="8">
    <source>
        <dbReference type="Proteomes" id="UP000257648"/>
    </source>
</evidence>
<evidence type="ECO:0000256" key="3">
    <source>
        <dbReference type="ARBA" id="ARBA00022964"/>
    </source>
</evidence>
<keyword evidence="8" id="KW-1185">Reference proteome</keyword>
<dbReference type="Proteomes" id="UP000257648">
    <property type="component" value="Segment"/>
</dbReference>
<keyword evidence="3" id="KW-0223">Dioxygenase</keyword>
<dbReference type="GO" id="GO:0005506">
    <property type="term" value="F:iron ion binding"/>
    <property type="evidence" value="ECO:0007669"/>
    <property type="project" value="InterPro"/>
</dbReference>
<accession>A0A385EGR5</accession>
<dbReference type="PANTHER" id="PTHR10869">
    <property type="entry name" value="PROLYL 4-HYDROXYLASE ALPHA SUBUNIT"/>
    <property type="match status" value="1"/>
</dbReference>
<evidence type="ECO:0000313" key="7">
    <source>
        <dbReference type="EMBL" id="AXQ70425.1"/>
    </source>
</evidence>
<evidence type="ECO:0000256" key="2">
    <source>
        <dbReference type="ARBA" id="ARBA00022723"/>
    </source>
</evidence>
<feature type="domain" description="Fe2OG dioxygenase" evidence="6">
    <location>
        <begin position="105"/>
        <end position="200"/>
    </location>
</feature>
<dbReference type="Gene3D" id="2.60.120.620">
    <property type="entry name" value="q2cbj1_9rhob like domain"/>
    <property type="match status" value="1"/>
</dbReference>
<dbReference type="PANTHER" id="PTHR10869:SF246">
    <property type="entry name" value="TRANSMEMBRANE PROLYL 4-HYDROXYLASE"/>
    <property type="match status" value="1"/>
</dbReference>
<evidence type="ECO:0000256" key="5">
    <source>
        <dbReference type="ARBA" id="ARBA00023004"/>
    </source>
</evidence>
<dbReference type="EMBL" id="MH412654">
    <property type="protein sequence ID" value="AXQ70425.1"/>
    <property type="molecule type" value="Genomic_DNA"/>
</dbReference>
<evidence type="ECO:0000256" key="4">
    <source>
        <dbReference type="ARBA" id="ARBA00023002"/>
    </source>
</evidence>
<keyword evidence="2" id="KW-0479">Metal-binding</keyword>
<keyword evidence="4" id="KW-0560">Oxidoreductase</keyword>
<evidence type="ECO:0000256" key="1">
    <source>
        <dbReference type="ARBA" id="ARBA00001961"/>
    </source>
</evidence>
<dbReference type="Pfam" id="PF13640">
    <property type="entry name" value="2OG-FeII_Oxy_3"/>
    <property type="match status" value="1"/>
</dbReference>
<keyword evidence="5" id="KW-0408">Iron</keyword>
<comment type="cofactor">
    <cofactor evidence="1">
        <name>L-ascorbate</name>
        <dbReference type="ChEBI" id="CHEBI:38290"/>
    </cofactor>
</comment>
<dbReference type="InterPro" id="IPR044862">
    <property type="entry name" value="Pro_4_hyd_alph_FE2OG_OXY"/>
</dbReference>
<reference evidence="8" key="1">
    <citation type="submission" date="2018-05" db="EMBL/GenBank/DDBJ databases">
        <authorList>
            <person name="You S."/>
        </authorList>
    </citation>
    <scope>NUCLEOTIDE SEQUENCE [LARGE SCALE GENOMIC DNA]</scope>
</reference>
<dbReference type="RefSeq" id="YP_009810784.1">
    <property type="nucleotide sequence ID" value="NC_048049.1"/>
</dbReference>
<dbReference type="SMART" id="SM00702">
    <property type="entry name" value="P4Hc"/>
    <property type="match status" value="1"/>
</dbReference>
<dbReference type="InterPro" id="IPR006620">
    <property type="entry name" value="Pro_4_hyd_alph"/>
</dbReference>
<dbReference type="InterPro" id="IPR005123">
    <property type="entry name" value="Oxoglu/Fe-dep_dioxygenase_dom"/>
</dbReference>
<evidence type="ECO:0000259" key="6">
    <source>
        <dbReference type="PROSITE" id="PS51471"/>
    </source>
</evidence>
<dbReference type="GO" id="GO:0031418">
    <property type="term" value="F:L-ascorbic acid binding"/>
    <property type="evidence" value="ECO:0007669"/>
    <property type="project" value="InterPro"/>
</dbReference>
<sequence length="204" mass="23685">MNTVQKSLRPIHKFSDLIEIVPNALTKEFCEKCIEKFNKDENTYQGVTGAGVDMDVKRSIDLAITGCEGWEEEDEVFFKSLNKHLTDYTDKWQAWSLGVASENDSWRDAGYQMQRTDPGDFYIWHNDFSCGNNDNAPRYITFIWYLNDVHEDGYTEFIDGTRIQPEAGKLVMFPATWTYMHRGYPPKSETKYIVTGWVHSIIIP</sequence>
<dbReference type="GeneID" id="55001806"/>
<organism evidence="7 8">
    <name type="scientific">Synechococcus phage S-T4</name>
    <dbReference type="NCBI Taxonomy" id="2268578"/>
    <lineage>
        <taxon>Viruses</taxon>
        <taxon>Duplodnaviria</taxon>
        <taxon>Heunggongvirae</taxon>
        <taxon>Uroviricota</taxon>
        <taxon>Caudoviricetes</taxon>
        <taxon>Pantevenvirales</taxon>
        <taxon>Kyanoviridae</taxon>
        <taxon>Tamkungvirus</taxon>
        <taxon>Tamkungvirus ST4</taxon>
    </lineage>
</organism>
<dbReference type="KEGG" id="vg:55001806"/>
<protein>
    <recommendedName>
        <fullName evidence="6">Fe2OG dioxygenase domain-containing protein</fullName>
    </recommendedName>
</protein>
<name>A0A385EGR5_9CAUD</name>
<proteinExistence type="predicted"/>
<dbReference type="PROSITE" id="PS51471">
    <property type="entry name" value="FE2OG_OXY"/>
    <property type="match status" value="1"/>
</dbReference>